<keyword evidence="2" id="KW-1185">Reference proteome</keyword>
<sequence>MLISLSLPRLPNQTPLFTHSLSTYLALSTRSLITAIEGEDRTWLIDTYPPRSRTCSLQMISLSPTIHSPNPNQTAEDDDQPISRGIQRLSLHLNPPLIHPDHQVTDALELQSCASRMKLSVSTQQLSDYMRGKHRDI</sequence>
<dbReference type="Proteomes" id="UP001060215">
    <property type="component" value="Chromosome 3"/>
</dbReference>
<reference evidence="1 2" key="1">
    <citation type="journal article" date="2022" name="Plant J.">
        <title>Chromosome-level genome of Camellia lanceoleosa provides a valuable resource for understanding genome evolution and self-incompatibility.</title>
        <authorList>
            <person name="Gong W."/>
            <person name="Xiao S."/>
            <person name="Wang L."/>
            <person name="Liao Z."/>
            <person name="Chang Y."/>
            <person name="Mo W."/>
            <person name="Hu G."/>
            <person name="Li W."/>
            <person name="Zhao G."/>
            <person name="Zhu H."/>
            <person name="Hu X."/>
            <person name="Ji K."/>
            <person name="Xiang X."/>
            <person name="Song Q."/>
            <person name="Yuan D."/>
            <person name="Jin S."/>
            <person name="Zhang L."/>
        </authorList>
    </citation>
    <scope>NUCLEOTIDE SEQUENCE [LARGE SCALE GENOMIC DNA]</scope>
    <source>
        <strain evidence="1">SQ_2022a</strain>
    </source>
</reference>
<accession>A0ACC0IQZ5</accession>
<gene>
    <name evidence="1" type="ORF">LOK49_LG02G00756</name>
</gene>
<proteinExistence type="predicted"/>
<evidence type="ECO:0000313" key="1">
    <source>
        <dbReference type="EMBL" id="KAI8028352.1"/>
    </source>
</evidence>
<evidence type="ECO:0000313" key="2">
    <source>
        <dbReference type="Proteomes" id="UP001060215"/>
    </source>
</evidence>
<name>A0ACC0IQZ5_9ERIC</name>
<organism evidence="1 2">
    <name type="scientific">Camellia lanceoleosa</name>
    <dbReference type="NCBI Taxonomy" id="1840588"/>
    <lineage>
        <taxon>Eukaryota</taxon>
        <taxon>Viridiplantae</taxon>
        <taxon>Streptophyta</taxon>
        <taxon>Embryophyta</taxon>
        <taxon>Tracheophyta</taxon>
        <taxon>Spermatophyta</taxon>
        <taxon>Magnoliopsida</taxon>
        <taxon>eudicotyledons</taxon>
        <taxon>Gunneridae</taxon>
        <taxon>Pentapetalae</taxon>
        <taxon>asterids</taxon>
        <taxon>Ericales</taxon>
        <taxon>Theaceae</taxon>
        <taxon>Camellia</taxon>
    </lineage>
</organism>
<comment type="caution">
    <text evidence="1">The sequence shown here is derived from an EMBL/GenBank/DDBJ whole genome shotgun (WGS) entry which is preliminary data.</text>
</comment>
<protein>
    <submittedName>
        <fullName evidence="1">Acyl-coenzyme A oxidase, peroxisomal</fullName>
    </submittedName>
</protein>
<dbReference type="EMBL" id="CM045760">
    <property type="protein sequence ID" value="KAI8028352.1"/>
    <property type="molecule type" value="Genomic_DNA"/>
</dbReference>